<dbReference type="NCBIfam" id="NF006102">
    <property type="entry name" value="PRK08256.1"/>
    <property type="match status" value="1"/>
</dbReference>
<evidence type="ECO:0000256" key="7">
    <source>
        <dbReference type="ARBA" id="ARBA00023140"/>
    </source>
</evidence>
<dbReference type="PANTHER" id="PTHR42870:SF1">
    <property type="entry name" value="NON-SPECIFIC LIPID-TRANSFER PROTEIN-LIKE 2"/>
    <property type="match status" value="1"/>
</dbReference>
<keyword evidence="4" id="KW-0808">Transferase</keyword>
<dbReference type="AlphaFoldDB" id="A0A149PB14"/>
<reference evidence="11 12" key="1">
    <citation type="journal article" date="2015" name="Int. J. Syst. Evol. Microbiol.">
        <title>Burkholderia monticola sp. nov., isolated from mountain soil.</title>
        <authorList>
            <person name="Baek I."/>
            <person name="Seo B."/>
            <person name="Lee I."/>
            <person name="Yi H."/>
            <person name="Chun J."/>
        </authorList>
    </citation>
    <scope>NUCLEOTIDE SEQUENCE [LARGE SCALE GENOMIC DNA]</scope>
    <source>
        <strain evidence="11 12">JC2948</strain>
    </source>
</reference>
<dbReference type="OrthoDB" id="9785768at2"/>
<dbReference type="Pfam" id="PF00108">
    <property type="entry name" value="Thiolase_N"/>
    <property type="match status" value="1"/>
</dbReference>
<evidence type="ECO:0000256" key="2">
    <source>
        <dbReference type="ARBA" id="ARBA00012352"/>
    </source>
</evidence>
<dbReference type="GO" id="GO:0008289">
    <property type="term" value="F:lipid binding"/>
    <property type="evidence" value="ECO:0007669"/>
    <property type="project" value="UniProtKB-KW"/>
</dbReference>
<comment type="caution">
    <text evidence="11">The sequence shown here is derived from an EMBL/GenBank/DDBJ whole genome shotgun (WGS) entry which is preliminary data.</text>
</comment>
<evidence type="ECO:0000313" key="11">
    <source>
        <dbReference type="EMBL" id="KXU82216.1"/>
    </source>
</evidence>
<dbReference type="InterPro" id="IPR055140">
    <property type="entry name" value="Thiolase_C_2"/>
</dbReference>
<dbReference type="RefSeq" id="WP_062136859.1">
    <property type="nucleotide sequence ID" value="NZ_LRBG01000039.1"/>
</dbReference>
<organism evidence="11 12">
    <name type="scientific">Paraburkholderia monticola</name>
    <dbReference type="NCBI Taxonomy" id="1399968"/>
    <lineage>
        <taxon>Bacteria</taxon>
        <taxon>Pseudomonadati</taxon>
        <taxon>Pseudomonadota</taxon>
        <taxon>Betaproteobacteria</taxon>
        <taxon>Burkholderiales</taxon>
        <taxon>Burkholderiaceae</taxon>
        <taxon>Paraburkholderia</taxon>
    </lineage>
</organism>
<keyword evidence="6" id="KW-0446">Lipid-binding</keyword>
<dbReference type="Pfam" id="PF22691">
    <property type="entry name" value="Thiolase_C_1"/>
    <property type="match status" value="1"/>
</dbReference>
<dbReference type="PROSITE" id="PS00737">
    <property type="entry name" value="THIOLASE_2"/>
    <property type="match status" value="1"/>
</dbReference>
<dbReference type="CDD" id="cd00829">
    <property type="entry name" value="SCP-x_thiolase"/>
    <property type="match status" value="1"/>
</dbReference>
<evidence type="ECO:0000259" key="10">
    <source>
        <dbReference type="Pfam" id="PF22691"/>
    </source>
</evidence>
<dbReference type="PANTHER" id="PTHR42870">
    <property type="entry name" value="ACETYL-COA C-ACETYLTRANSFERASE"/>
    <property type="match status" value="1"/>
</dbReference>
<evidence type="ECO:0000256" key="6">
    <source>
        <dbReference type="ARBA" id="ARBA00023121"/>
    </source>
</evidence>
<evidence type="ECO:0000256" key="1">
    <source>
        <dbReference type="ARBA" id="ARBA00004275"/>
    </source>
</evidence>
<evidence type="ECO:0000256" key="4">
    <source>
        <dbReference type="ARBA" id="ARBA00022679"/>
    </source>
</evidence>
<dbReference type="SUPFAM" id="SSF53901">
    <property type="entry name" value="Thiolase-like"/>
    <property type="match status" value="1"/>
</dbReference>
<dbReference type="InterPro" id="IPR016039">
    <property type="entry name" value="Thiolase-like"/>
</dbReference>
<dbReference type="GO" id="GO:0006869">
    <property type="term" value="P:lipid transport"/>
    <property type="evidence" value="ECO:0007669"/>
    <property type="project" value="UniProtKB-KW"/>
</dbReference>
<accession>A0A149PB14</accession>
<evidence type="ECO:0000256" key="8">
    <source>
        <dbReference type="ARBA" id="ARBA00032316"/>
    </source>
</evidence>
<dbReference type="STRING" id="1399968.CI15_32145"/>
<evidence type="ECO:0000259" key="9">
    <source>
        <dbReference type="Pfam" id="PF00108"/>
    </source>
</evidence>
<dbReference type="InterPro" id="IPR020613">
    <property type="entry name" value="Thiolase_CS"/>
</dbReference>
<protein>
    <recommendedName>
        <fullName evidence="2">propanoyl-CoA C-acyltransferase</fullName>
        <ecNumber evidence="2">2.3.1.176</ecNumber>
    </recommendedName>
    <alternativeName>
        <fullName evidence="8">Propanoyl-CoA C-acyltransferase</fullName>
    </alternativeName>
</protein>
<dbReference type="Proteomes" id="UP000075613">
    <property type="component" value="Unassembled WGS sequence"/>
</dbReference>
<proteinExistence type="predicted"/>
<dbReference type="InterPro" id="IPR020616">
    <property type="entry name" value="Thiolase_N"/>
</dbReference>
<dbReference type="InterPro" id="IPR002155">
    <property type="entry name" value="Thiolase"/>
</dbReference>
<name>A0A149PB14_9BURK</name>
<dbReference type="InterPro" id="IPR020615">
    <property type="entry name" value="Thiolase_acyl_enz_int_AS"/>
</dbReference>
<gene>
    <name evidence="11" type="ORF">CI15_32145</name>
</gene>
<dbReference type="EMBL" id="LRBG01000039">
    <property type="protein sequence ID" value="KXU82216.1"/>
    <property type="molecule type" value="Genomic_DNA"/>
</dbReference>
<dbReference type="GO" id="GO:0003988">
    <property type="term" value="F:acetyl-CoA C-acyltransferase activity"/>
    <property type="evidence" value="ECO:0007669"/>
    <property type="project" value="UniProtKB-ARBA"/>
</dbReference>
<dbReference type="PROSITE" id="PS00098">
    <property type="entry name" value="THIOLASE_1"/>
    <property type="match status" value="1"/>
</dbReference>
<dbReference type="EC" id="2.3.1.176" evidence="2"/>
<evidence type="ECO:0000313" key="12">
    <source>
        <dbReference type="Proteomes" id="UP000075613"/>
    </source>
</evidence>
<comment type="subcellular location">
    <subcellularLocation>
        <location evidence="1">Peroxisome</location>
    </subcellularLocation>
</comment>
<feature type="domain" description="Thiolase C-terminal" evidence="10">
    <location>
        <begin position="263"/>
        <end position="384"/>
    </location>
</feature>
<evidence type="ECO:0000256" key="3">
    <source>
        <dbReference type="ARBA" id="ARBA00022448"/>
    </source>
</evidence>
<keyword evidence="7" id="KW-0576">Peroxisome</keyword>
<evidence type="ECO:0000256" key="5">
    <source>
        <dbReference type="ARBA" id="ARBA00023055"/>
    </source>
</evidence>
<keyword evidence="3" id="KW-0813">Transport</keyword>
<dbReference type="Gene3D" id="3.40.47.10">
    <property type="match status" value="1"/>
</dbReference>
<feature type="domain" description="Thiolase N-terminal" evidence="9">
    <location>
        <begin position="6"/>
        <end position="114"/>
    </location>
</feature>
<dbReference type="PIRSF" id="PIRSF000429">
    <property type="entry name" value="Ac-CoA_Ac_transf"/>
    <property type="match status" value="1"/>
</dbReference>
<keyword evidence="5" id="KW-0445">Lipid transport</keyword>
<keyword evidence="12" id="KW-1185">Reference proteome</keyword>
<sequence>MTRNVFVAGVGMIPFKKPGTSAPYDVMGAGAVREALADAGIDYADVQQAYAGYVYGDSTCGQKALYHVGMTGIPVINVNNNCATGSSALFLARQAVQSGVVDCALAVGFEFMQPGALSSKWSDRAPALERALNLVNELVDRTDLPGAIRQFSGAGRAHMEKYGTKLETFAKIRAKASQHAARNPLAVFRTVVSPEEVLASPMIWEGVLTRLMACPPTCGAAAAIVVSEEFARRRGLRTDVMIAGQSLTTDQPSTYDTRDMIRVVGFDMTRAGAKLAYEQAGVGPEDIDVIELHDCFAQNELLTYEGLGLCAEGEAEKLVNDGDNTYGGKWVVNPSGGLLSKGHPLGATGLAQCYELTHQLRGTAEQRQVEGAKVALAHNLGLGGACVTTVYKAA</sequence>